<evidence type="ECO:0000313" key="2">
    <source>
        <dbReference type="Proteomes" id="UP001324993"/>
    </source>
</evidence>
<dbReference type="InterPro" id="IPR016181">
    <property type="entry name" value="Acyl_CoA_acyltransferase"/>
</dbReference>
<evidence type="ECO:0008006" key="3">
    <source>
        <dbReference type="Google" id="ProtNLM"/>
    </source>
</evidence>
<dbReference type="Gene3D" id="3.40.630.30">
    <property type="match status" value="1"/>
</dbReference>
<dbReference type="SUPFAM" id="SSF55729">
    <property type="entry name" value="Acyl-CoA N-acyltransferases (Nat)"/>
    <property type="match status" value="1"/>
</dbReference>
<keyword evidence="2" id="KW-1185">Reference proteome</keyword>
<evidence type="ECO:0000313" key="1">
    <source>
        <dbReference type="EMBL" id="WPJ97535.1"/>
    </source>
</evidence>
<proteinExistence type="predicted"/>
<gene>
    <name evidence="1" type="ORF">SH580_07405</name>
</gene>
<accession>A0ABZ0RRX4</accession>
<dbReference type="EMBL" id="CP138858">
    <property type="protein sequence ID" value="WPJ97535.1"/>
    <property type="molecule type" value="Genomic_DNA"/>
</dbReference>
<organism evidence="1 2">
    <name type="scientific">Coraliomargarita algicola</name>
    <dbReference type="NCBI Taxonomy" id="3092156"/>
    <lineage>
        <taxon>Bacteria</taxon>
        <taxon>Pseudomonadati</taxon>
        <taxon>Verrucomicrobiota</taxon>
        <taxon>Opitutia</taxon>
        <taxon>Puniceicoccales</taxon>
        <taxon>Coraliomargaritaceae</taxon>
        <taxon>Coraliomargarita</taxon>
    </lineage>
</organism>
<reference evidence="1 2" key="1">
    <citation type="submission" date="2023-11" db="EMBL/GenBank/DDBJ databases">
        <title>Coraliomargarita sp. nov., isolated from marine algae.</title>
        <authorList>
            <person name="Lee J.K."/>
            <person name="Baek J.H."/>
            <person name="Kim J.M."/>
            <person name="Choi D.G."/>
            <person name="Jeon C.O."/>
        </authorList>
    </citation>
    <scope>NUCLEOTIDE SEQUENCE [LARGE SCALE GENOMIC DNA]</scope>
    <source>
        <strain evidence="1 2">J2-16</strain>
    </source>
</reference>
<dbReference type="RefSeq" id="WP_319834377.1">
    <property type="nucleotide sequence ID" value="NZ_CP138858.1"/>
</dbReference>
<protein>
    <recommendedName>
        <fullName evidence="3">N-acetyltransferase domain-containing protein</fullName>
    </recommendedName>
</protein>
<dbReference type="Proteomes" id="UP001324993">
    <property type="component" value="Chromosome"/>
</dbReference>
<sequence>MIDFKIVGDWSDERFDVIYNEQCAGYQNFIIQDDGQIHLADLIIYETVRPVHRSWLQKIVNPFYKPPVPTPLRQNGIGQALLSRLIRLAKENKARTICGSITEDDEKRSPLLVRWYQKNGFIIGPPIETHLVPGKHSILLNL</sequence>
<name>A0ABZ0RRX4_9BACT</name>